<dbReference type="Proteomes" id="UP001148662">
    <property type="component" value="Unassembled WGS sequence"/>
</dbReference>
<proteinExistence type="predicted"/>
<dbReference type="EMBL" id="JANHOG010002262">
    <property type="protein sequence ID" value="KAJ3525254.1"/>
    <property type="molecule type" value="Genomic_DNA"/>
</dbReference>
<evidence type="ECO:0000313" key="1">
    <source>
        <dbReference type="EMBL" id="KAJ3525254.1"/>
    </source>
</evidence>
<gene>
    <name evidence="1" type="ORF">NM688_g8429</name>
</gene>
<organism evidence="1 2">
    <name type="scientific">Phlebia brevispora</name>
    <dbReference type="NCBI Taxonomy" id="194682"/>
    <lineage>
        <taxon>Eukaryota</taxon>
        <taxon>Fungi</taxon>
        <taxon>Dikarya</taxon>
        <taxon>Basidiomycota</taxon>
        <taxon>Agaricomycotina</taxon>
        <taxon>Agaricomycetes</taxon>
        <taxon>Polyporales</taxon>
        <taxon>Meruliaceae</taxon>
        <taxon>Phlebia</taxon>
    </lineage>
</organism>
<reference evidence="1" key="1">
    <citation type="submission" date="2022-07" db="EMBL/GenBank/DDBJ databases">
        <title>Genome Sequence of Phlebia brevispora.</title>
        <authorList>
            <person name="Buettner E."/>
        </authorList>
    </citation>
    <scope>NUCLEOTIDE SEQUENCE</scope>
    <source>
        <strain evidence="1">MPL23</strain>
    </source>
</reference>
<keyword evidence="2" id="KW-1185">Reference proteome</keyword>
<name>A0ACC1RTW1_9APHY</name>
<protein>
    <submittedName>
        <fullName evidence="1">Uncharacterized protein</fullName>
    </submittedName>
</protein>
<evidence type="ECO:0000313" key="2">
    <source>
        <dbReference type="Proteomes" id="UP001148662"/>
    </source>
</evidence>
<accession>A0ACC1RTW1</accession>
<comment type="caution">
    <text evidence="1">The sequence shown here is derived from an EMBL/GenBank/DDBJ whole genome shotgun (WGS) entry which is preliminary data.</text>
</comment>
<sequence length="717" mass="77318">MLICSIATFLLVFIQWFDTARAQGDASLWTSWVPLAVRSPYLSCWMDTTNVPFNSSNVDGIARAPSVWPGFLQTGGILGWAGLIRIDTNRTFMWLGTPGAPGGLNRSILTNIQITPTRTIMNMTAGPLDLTITFLSPIEPANPVLQSLPFSYVSLEATSNDGQAHSVQVYSDISGEWVSGNRTAIMNWVDQTTDTIVYHQVFPQNPQAFTEISNQAEDASIYIAQQIRPNQSSRTDTDANCRGQFQTSGAVNVASPETGPAPIQQPFPVFAIAADLGTISATTDPVVWGVGLTRDPAVAYIAGDGSEQQRSPYWRSQFDTPIDAVTFFIQDYPNAIERAIALDEKILGDAANVSAHYADLVSLAARQALGGTELTIGQSSADSTQFNTSDVKMFMKNLGSQQPTSDGRVSPVEGLYSAFPFFLYVNATWAGYLLEPVLEFAYSPRWTNPYAPRDIALNYPNATGDSNSHSEGVEQSGNMLIMSLAHARATGDGSLINRFYPLLKTWGDYLVNNSLPLTTSQISVDSTETNLTNLALKGIIGIKAMSEISAALNMTDDSQHFANVSSIFAQQWQAQALSTDHQHILTSFGDPDSSSALTYNLFADRLLNTNVIQSGLYTSESAFLKTETSSSNGGVPVDTGLQGQANTAWSMFAAGYVSDPSVRTTLVDQIWGHVSSNGTNNGIFPTAYNITSGAGINPGPSPFIGGVFAPLSLKWRP</sequence>